<dbReference type="Proteomes" id="UP000233837">
    <property type="component" value="Unassembled WGS sequence"/>
</dbReference>
<gene>
    <name evidence="2" type="ORF">MA16_Dca026662</name>
</gene>
<accession>A0A2I0VM05</accession>
<protein>
    <submittedName>
        <fullName evidence="2">Uncharacterized protein</fullName>
    </submittedName>
</protein>
<evidence type="ECO:0000313" key="3">
    <source>
        <dbReference type="Proteomes" id="UP000233837"/>
    </source>
</evidence>
<keyword evidence="3" id="KW-1185">Reference proteome</keyword>
<feature type="transmembrane region" description="Helical" evidence="1">
    <location>
        <begin position="7"/>
        <end position="27"/>
    </location>
</feature>
<reference evidence="2 3" key="2">
    <citation type="journal article" date="2017" name="Nature">
        <title>The Apostasia genome and the evolution of orchids.</title>
        <authorList>
            <person name="Zhang G.Q."/>
            <person name="Liu K.W."/>
            <person name="Li Z."/>
            <person name="Lohaus R."/>
            <person name="Hsiao Y.Y."/>
            <person name="Niu S.C."/>
            <person name="Wang J.Y."/>
            <person name="Lin Y.C."/>
            <person name="Xu Q."/>
            <person name="Chen L.J."/>
            <person name="Yoshida K."/>
            <person name="Fujiwara S."/>
            <person name="Wang Z.W."/>
            <person name="Zhang Y.Q."/>
            <person name="Mitsuda N."/>
            <person name="Wang M."/>
            <person name="Liu G.H."/>
            <person name="Pecoraro L."/>
            <person name="Huang H.X."/>
            <person name="Xiao X.J."/>
            <person name="Lin M."/>
            <person name="Wu X.Y."/>
            <person name="Wu W.L."/>
            <person name="Chen Y.Y."/>
            <person name="Chang S.B."/>
            <person name="Sakamoto S."/>
            <person name="Ohme-Takagi M."/>
            <person name="Yagi M."/>
            <person name="Zeng S.J."/>
            <person name="Shen C.Y."/>
            <person name="Yeh C.M."/>
            <person name="Luo Y.B."/>
            <person name="Tsai W.C."/>
            <person name="Van de Peer Y."/>
            <person name="Liu Z.J."/>
        </authorList>
    </citation>
    <scope>NUCLEOTIDE SEQUENCE [LARGE SCALE GENOMIC DNA]</scope>
    <source>
        <tissue evidence="2">The whole plant</tissue>
    </source>
</reference>
<name>A0A2I0VM05_9ASPA</name>
<organism evidence="2 3">
    <name type="scientific">Dendrobium catenatum</name>
    <dbReference type="NCBI Taxonomy" id="906689"/>
    <lineage>
        <taxon>Eukaryota</taxon>
        <taxon>Viridiplantae</taxon>
        <taxon>Streptophyta</taxon>
        <taxon>Embryophyta</taxon>
        <taxon>Tracheophyta</taxon>
        <taxon>Spermatophyta</taxon>
        <taxon>Magnoliopsida</taxon>
        <taxon>Liliopsida</taxon>
        <taxon>Asparagales</taxon>
        <taxon>Orchidaceae</taxon>
        <taxon>Epidendroideae</taxon>
        <taxon>Malaxideae</taxon>
        <taxon>Dendrobiinae</taxon>
        <taxon>Dendrobium</taxon>
    </lineage>
</organism>
<keyword evidence="1" id="KW-0812">Transmembrane</keyword>
<sequence>MQRGVTGLRLLVCLPLMVTLSVTWLMAHRKVLFLVVEESFMTTPRRFLVGVPYLSKMWIWLVLLDSWTVLALERESR</sequence>
<evidence type="ECO:0000313" key="2">
    <source>
        <dbReference type="EMBL" id="PKU64442.1"/>
    </source>
</evidence>
<dbReference type="AlphaFoldDB" id="A0A2I0VM05"/>
<keyword evidence="1" id="KW-0472">Membrane</keyword>
<evidence type="ECO:0000256" key="1">
    <source>
        <dbReference type="SAM" id="Phobius"/>
    </source>
</evidence>
<keyword evidence="1" id="KW-1133">Transmembrane helix</keyword>
<feature type="transmembrane region" description="Helical" evidence="1">
    <location>
        <begin position="47"/>
        <end position="72"/>
    </location>
</feature>
<proteinExistence type="predicted"/>
<dbReference type="EMBL" id="KZ503417">
    <property type="protein sequence ID" value="PKU64442.1"/>
    <property type="molecule type" value="Genomic_DNA"/>
</dbReference>
<reference evidence="2 3" key="1">
    <citation type="journal article" date="2016" name="Sci. Rep.">
        <title>The Dendrobium catenatum Lindl. genome sequence provides insights into polysaccharide synthase, floral development and adaptive evolution.</title>
        <authorList>
            <person name="Zhang G.Q."/>
            <person name="Xu Q."/>
            <person name="Bian C."/>
            <person name="Tsai W.C."/>
            <person name="Yeh C.M."/>
            <person name="Liu K.W."/>
            <person name="Yoshida K."/>
            <person name="Zhang L.S."/>
            <person name="Chang S.B."/>
            <person name="Chen F."/>
            <person name="Shi Y."/>
            <person name="Su Y.Y."/>
            <person name="Zhang Y.Q."/>
            <person name="Chen L.J."/>
            <person name="Yin Y."/>
            <person name="Lin M."/>
            <person name="Huang H."/>
            <person name="Deng H."/>
            <person name="Wang Z.W."/>
            <person name="Zhu S.L."/>
            <person name="Zhao X."/>
            <person name="Deng C."/>
            <person name="Niu S.C."/>
            <person name="Huang J."/>
            <person name="Wang M."/>
            <person name="Liu G.H."/>
            <person name="Yang H.J."/>
            <person name="Xiao X.J."/>
            <person name="Hsiao Y.Y."/>
            <person name="Wu W.L."/>
            <person name="Chen Y.Y."/>
            <person name="Mitsuda N."/>
            <person name="Ohme-Takagi M."/>
            <person name="Luo Y.B."/>
            <person name="Van de Peer Y."/>
            <person name="Liu Z.J."/>
        </authorList>
    </citation>
    <scope>NUCLEOTIDE SEQUENCE [LARGE SCALE GENOMIC DNA]</scope>
    <source>
        <tissue evidence="2">The whole plant</tissue>
    </source>
</reference>